<evidence type="ECO:0000256" key="5">
    <source>
        <dbReference type="ARBA" id="ARBA00022842"/>
    </source>
</evidence>
<evidence type="ECO:0000313" key="6">
    <source>
        <dbReference type="EnsemblPlants" id="Bo8g068620.1"/>
    </source>
</evidence>
<keyword evidence="3" id="KW-0949">S-adenosyl-L-methionine</keyword>
<accession>A0A0D3DQE8</accession>
<dbReference type="HOGENOM" id="CLU_019628_5_1_1"/>
<dbReference type="InterPro" id="IPR005299">
    <property type="entry name" value="MeTrfase_7"/>
</dbReference>
<dbReference type="Gene3D" id="1.10.1200.270">
    <property type="entry name" value="Methyltransferase, alpha-helical capping domain"/>
    <property type="match status" value="1"/>
</dbReference>
<dbReference type="InterPro" id="IPR029063">
    <property type="entry name" value="SAM-dependent_MTases_sf"/>
</dbReference>
<dbReference type="EnsemblPlants" id="Bo8g068620.1">
    <property type="protein sequence ID" value="Bo8g068620.1"/>
    <property type="gene ID" value="Bo8g068620"/>
</dbReference>
<dbReference type="InterPro" id="IPR042086">
    <property type="entry name" value="MeTrfase_capping"/>
</dbReference>
<evidence type="ECO:0000313" key="7">
    <source>
        <dbReference type="Proteomes" id="UP000032141"/>
    </source>
</evidence>
<evidence type="ECO:0000256" key="2">
    <source>
        <dbReference type="ARBA" id="ARBA00022679"/>
    </source>
</evidence>
<evidence type="ECO:0000256" key="4">
    <source>
        <dbReference type="ARBA" id="ARBA00022723"/>
    </source>
</evidence>
<protein>
    <recommendedName>
        <fullName evidence="8">Jasmonate O-methyltransferase</fullName>
    </recommendedName>
</protein>
<keyword evidence="2" id="KW-0808">Transferase</keyword>
<dbReference type="PANTHER" id="PTHR31009">
    <property type="entry name" value="S-ADENOSYL-L-METHIONINE:CARBOXYL METHYLTRANSFERASE FAMILY PROTEIN"/>
    <property type="match status" value="1"/>
</dbReference>
<dbReference type="Gene3D" id="3.40.50.150">
    <property type="entry name" value="Vaccinia Virus protein VP39"/>
    <property type="match status" value="1"/>
</dbReference>
<dbReference type="eggNOG" id="ENOG502QQYU">
    <property type="taxonomic scope" value="Eukaryota"/>
</dbReference>
<evidence type="ECO:0000256" key="3">
    <source>
        <dbReference type="ARBA" id="ARBA00022691"/>
    </source>
</evidence>
<dbReference type="GO" id="GO:0008168">
    <property type="term" value="F:methyltransferase activity"/>
    <property type="evidence" value="ECO:0007669"/>
    <property type="project" value="UniProtKB-KW"/>
</dbReference>
<sequence>MEVMRILHMNKGNGETSYAKNSIVQSNIISLGRRVMDEALKKLMIRNSEILSFGIADLGCSSGPNSLLSISNIVETIQNLCPDLDRPVPELSLFLNDLPSNDFNYIFASLPEFYDRLKKRDNNYESLGFEHGNGGPCFVSAVPGSFYGRLFPRRSLHFVHSSSSLHWLS</sequence>
<dbReference type="Gramene" id="Bo8g068620.1">
    <property type="protein sequence ID" value="Bo8g068620.1"/>
    <property type="gene ID" value="Bo8g068620"/>
</dbReference>
<name>A0A0D3DQE8_BRAOL</name>
<dbReference type="STRING" id="109376.A0A0D3DQE8"/>
<dbReference type="AlphaFoldDB" id="A0A0D3DQE8"/>
<keyword evidence="4" id="KW-0479">Metal-binding</keyword>
<reference evidence="6" key="2">
    <citation type="submission" date="2015-03" db="UniProtKB">
        <authorList>
            <consortium name="EnsemblPlants"/>
        </authorList>
    </citation>
    <scope>IDENTIFICATION</scope>
</reference>
<evidence type="ECO:0000256" key="1">
    <source>
        <dbReference type="ARBA" id="ARBA00022603"/>
    </source>
</evidence>
<organism evidence="6 7">
    <name type="scientific">Brassica oleracea var. oleracea</name>
    <dbReference type="NCBI Taxonomy" id="109376"/>
    <lineage>
        <taxon>Eukaryota</taxon>
        <taxon>Viridiplantae</taxon>
        <taxon>Streptophyta</taxon>
        <taxon>Embryophyta</taxon>
        <taxon>Tracheophyta</taxon>
        <taxon>Spermatophyta</taxon>
        <taxon>Magnoliopsida</taxon>
        <taxon>eudicotyledons</taxon>
        <taxon>Gunneridae</taxon>
        <taxon>Pentapetalae</taxon>
        <taxon>rosids</taxon>
        <taxon>malvids</taxon>
        <taxon>Brassicales</taxon>
        <taxon>Brassicaceae</taxon>
        <taxon>Brassiceae</taxon>
        <taxon>Brassica</taxon>
    </lineage>
</organism>
<keyword evidence="7" id="KW-1185">Reference proteome</keyword>
<reference evidence="6 7" key="1">
    <citation type="journal article" date="2014" name="Genome Biol.">
        <title>Transcriptome and methylome profiling reveals relics of genome dominance in the mesopolyploid Brassica oleracea.</title>
        <authorList>
            <person name="Parkin I.A."/>
            <person name="Koh C."/>
            <person name="Tang H."/>
            <person name="Robinson S.J."/>
            <person name="Kagale S."/>
            <person name="Clarke W.E."/>
            <person name="Town C.D."/>
            <person name="Nixon J."/>
            <person name="Krishnakumar V."/>
            <person name="Bidwell S.L."/>
            <person name="Denoeud F."/>
            <person name="Belcram H."/>
            <person name="Links M.G."/>
            <person name="Just J."/>
            <person name="Clarke C."/>
            <person name="Bender T."/>
            <person name="Huebert T."/>
            <person name="Mason A.S."/>
            <person name="Pires J.C."/>
            <person name="Barker G."/>
            <person name="Moore J."/>
            <person name="Walley P.G."/>
            <person name="Manoli S."/>
            <person name="Batley J."/>
            <person name="Edwards D."/>
            <person name="Nelson M.N."/>
            <person name="Wang X."/>
            <person name="Paterson A.H."/>
            <person name="King G."/>
            <person name="Bancroft I."/>
            <person name="Chalhoub B."/>
            <person name="Sharpe A.G."/>
        </authorList>
    </citation>
    <scope>NUCLEOTIDE SEQUENCE</scope>
    <source>
        <strain evidence="6 7">cv. TO1000</strain>
    </source>
</reference>
<evidence type="ECO:0008006" key="8">
    <source>
        <dbReference type="Google" id="ProtNLM"/>
    </source>
</evidence>
<dbReference type="OMA" id="ESITIYC"/>
<keyword evidence="1" id="KW-0489">Methyltransferase</keyword>
<dbReference type="Proteomes" id="UP000032141">
    <property type="component" value="Chromosome C8"/>
</dbReference>
<dbReference type="GO" id="GO:0046872">
    <property type="term" value="F:metal ion binding"/>
    <property type="evidence" value="ECO:0007669"/>
    <property type="project" value="UniProtKB-KW"/>
</dbReference>
<proteinExistence type="predicted"/>
<dbReference type="SUPFAM" id="SSF53335">
    <property type="entry name" value="S-adenosyl-L-methionine-dependent methyltransferases"/>
    <property type="match status" value="1"/>
</dbReference>
<dbReference type="GO" id="GO:0032259">
    <property type="term" value="P:methylation"/>
    <property type="evidence" value="ECO:0007669"/>
    <property type="project" value="UniProtKB-KW"/>
</dbReference>
<dbReference type="Pfam" id="PF03492">
    <property type="entry name" value="Methyltransf_7"/>
    <property type="match status" value="1"/>
</dbReference>
<keyword evidence="5" id="KW-0460">Magnesium</keyword>